<dbReference type="InterPro" id="IPR016181">
    <property type="entry name" value="Acyl_CoA_acyltransferase"/>
</dbReference>
<protein>
    <submittedName>
        <fullName evidence="2">RimJ/RimL family protein N-acetyltransferase</fullName>
    </submittedName>
</protein>
<comment type="caution">
    <text evidence="2">The sequence shown here is derived from an EMBL/GenBank/DDBJ whole genome shotgun (WGS) entry which is preliminary data.</text>
</comment>
<reference evidence="2 3" key="1">
    <citation type="submission" date="2020-07" db="EMBL/GenBank/DDBJ databases">
        <title>Sequencing the genomes of 1000 actinobacteria strains.</title>
        <authorList>
            <person name="Klenk H.-P."/>
        </authorList>
    </citation>
    <scope>NUCLEOTIDE SEQUENCE [LARGE SCALE GENOMIC DNA]</scope>
    <source>
        <strain evidence="2 3">DSM 100723</strain>
    </source>
</reference>
<evidence type="ECO:0000313" key="3">
    <source>
        <dbReference type="Proteomes" id="UP000523079"/>
    </source>
</evidence>
<keyword evidence="2" id="KW-0808">Transferase</keyword>
<dbReference type="InterPro" id="IPR000182">
    <property type="entry name" value="GNAT_dom"/>
</dbReference>
<name>A0A7W3IUM3_9ACTN</name>
<gene>
    <name evidence="2" type="ORF">FHX74_003066</name>
</gene>
<dbReference type="Pfam" id="PF13302">
    <property type="entry name" value="Acetyltransf_3"/>
    <property type="match status" value="1"/>
</dbReference>
<dbReference type="Proteomes" id="UP000523079">
    <property type="component" value="Unassembled WGS sequence"/>
</dbReference>
<dbReference type="EMBL" id="JACGWT010000005">
    <property type="protein sequence ID" value="MBA8795430.1"/>
    <property type="molecule type" value="Genomic_DNA"/>
</dbReference>
<dbReference type="PROSITE" id="PS51186">
    <property type="entry name" value="GNAT"/>
    <property type="match status" value="1"/>
</dbReference>
<dbReference type="PANTHER" id="PTHR46067">
    <property type="entry name" value="ACYL-COA N-ACYLTRANSFERASES (NAT) SUPERFAMILY PROTEIN"/>
    <property type="match status" value="1"/>
</dbReference>
<dbReference type="RefSeq" id="WP_182561052.1">
    <property type="nucleotide sequence ID" value="NZ_JACGWT010000005.1"/>
</dbReference>
<accession>A0A7W3IUM3</accession>
<feature type="domain" description="N-acetyltransferase" evidence="1">
    <location>
        <begin position="18"/>
        <end position="188"/>
    </location>
</feature>
<dbReference type="GO" id="GO:0016747">
    <property type="term" value="F:acyltransferase activity, transferring groups other than amino-acyl groups"/>
    <property type="evidence" value="ECO:0007669"/>
    <property type="project" value="InterPro"/>
</dbReference>
<proteinExistence type="predicted"/>
<dbReference type="SUPFAM" id="SSF55729">
    <property type="entry name" value="Acyl-CoA N-acyltransferases (Nat)"/>
    <property type="match status" value="1"/>
</dbReference>
<dbReference type="Gene3D" id="3.40.630.30">
    <property type="match status" value="1"/>
</dbReference>
<keyword evidence="3" id="KW-1185">Reference proteome</keyword>
<evidence type="ECO:0000259" key="1">
    <source>
        <dbReference type="PROSITE" id="PS51186"/>
    </source>
</evidence>
<dbReference type="PANTHER" id="PTHR46067:SF27">
    <property type="entry name" value="ACYL-COA N-ACYLTRANSFERASES (NAT) SUPERFAMILY PROTEIN"/>
    <property type="match status" value="1"/>
</dbReference>
<organism evidence="2 3">
    <name type="scientific">Microlunatus kandeliicorticis</name>
    <dbReference type="NCBI Taxonomy" id="1759536"/>
    <lineage>
        <taxon>Bacteria</taxon>
        <taxon>Bacillati</taxon>
        <taxon>Actinomycetota</taxon>
        <taxon>Actinomycetes</taxon>
        <taxon>Propionibacteriales</taxon>
        <taxon>Propionibacteriaceae</taxon>
        <taxon>Microlunatus</taxon>
    </lineage>
</organism>
<dbReference type="AlphaFoldDB" id="A0A7W3IUM3"/>
<evidence type="ECO:0000313" key="2">
    <source>
        <dbReference type="EMBL" id="MBA8795430.1"/>
    </source>
</evidence>
<sequence>MHGNVPPWPEQPPAAGSVRLRAFRAADVAMVRALATDPYVPLVMTVPAGADEEEALAWIARQHRRPAEGRGWSFCVADRDTDEALGQVGLWTPSGPLEAVRTGRAHLGYAISPTARGRRAATDAVRAVTGFGWSLPWLFRVEAYVEPDNTASRRTVEAAGFAAEGLLRSHQPIGGTRRDMLLYALLRPAEPSGPPEPPGGR</sequence>